<dbReference type="InterPro" id="IPR000160">
    <property type="entry name" value="GGDEF_dom"/>
</dbReference>
<dbReference type="Pfam" id="PF00990">
    <property type="entry name" value="GGDEF"/>
    <property type="match status" value="1"/>
</dbReference>
<evidence type="ECO:0000259" key="8">
    <source>
        <dbReference type="PROSITE" id="PS50883"/>
    </source>
</evidence>
<dbReference type="Gene3D" id="3.30.450.350">
    <property type="entry name" value="CHASE domain"/>
    <property type="match status" value="1"/>
</dbReference>
<feature type="transmembrane region" description="Helical" evidence="5">
    <location>
        <begin position="294"/>
        <end position="318"/>
    </location>
</feature>
<evidence type="ECO:0000259" key="9">
    <source>
        <dbReference type="PROSITE" id="PS50887"/>
    </source>
</evidence>
<dbReference type="SMART" id="SM01079">
    <property type="entry name" value="CHASE"/>
    <property type="match status" value="1"/>
</dbReference>
<evidence type="ECO:0000256" key="4">
    <source>
        <dbReference type="ARBA" id="ARBA00023136"/>
    </source>
</evidence>
<protein>
    <submittedName>
        <fullName evidence="10">EAL domain-containing protein</fullName>
    </submittedName>
</protein>
<dbReference type="SMART" id="SM00052">
    <property type="entry name" value="EAL"/>
    <property type="match status" value="1"/>
</dbReference>
<dbReference type="InterPro" id="IPR042240">
    <property type="entry name" value="CHASE_sf"/>
</dbReference>
<dbReference type="InterPro" id="IPR052155">
    <property type="entry name" value="Biofilm_reg_signaling"/>
</dbReference>
<name>A0ABW8J7Q9_9GAMM</name>
<feature type="domain" description="EAL" evidence="8">
    <location>
        <begin position="629"/>
        <end position="879"/>
    </location>
</feature>
<dbReference type="Pfam" id="PF00563">
    <property type="entry name" value="EAL"/>
    <property type="match status" value="1"/>
</dbReference>
<evidence type="ECO:0000313" key="10">
    <source>
        <dbReference type="EMBL" id="MFK2878332.1"/>
    </source>
</evidence>
<accession>A0ABW8J7Q9</accession>
<evidence type="ECO:0000256" key="1">
    <source>
        <dbReference type="ARBA" id="ARBA00004370"/>
    </source>
</evidence>
<dbReference type="Gene3D" id="3.30.450.20">
    <property type="entry name" value="PAS domain"/>
    <property type="match status" value="1"/>
</dbReference>
<dbReference type="RefSeq" id="WP_404614974.1">
    <property type="nucleotide sequence ID" value="NZ_JADIKK010000008.1"/>
</dbReference>
<dbReference type="CDD" id="cd01948">
    <property type="entry name" value="EAL"/>
    <property type="match status" value="1"/>
</dbReference>
<dbReference type="InterPro" id="IPR006189">
    <property type="entry name" value="CHASE_dom"/>
</dbReference>
<organism evidence="10 11">
    <name type="scientific">Rhodanobacter hydrolyticus</name>
    <dbReference type="NCBI Taxonomy" id="2250595"/>
    <lineage>
        <taxon>Bacteria</taxon>
        <taxon>Pseudomonadati</taxon>
        <taxon>Pseudomonadota</taxon>
        <taxon>Gammaproteobacteria</taxon>
        <taxon>Lysobacterales</taxon>
        <taxon>Rhodanobacteraceae</taxon>
        <taxon>Rhodanobacter</taxon>
    </lineage>
</organism>
<dbReference type="PROSITE" id="PS50883">
    <property type="entry name" value="EAL"/>
    <property type="match status" value="1"/>
</dbReference>
<dbReference type="NCBIfam" id="TIGR00229">
    <property type="entry name" value="sensory_box"/>
    <property type="match status" value="1"/>
</dbReference>
<feature type="domain" description="GGDEF" evidence="9">
    <location>
        <begin position="484"/>
        <end position="618"/>
    </location>
</feature>
<dbReference type="CDD" id="cd01949">
    <property type="entry name" value="GGDEF"/>
    <property type="match status" value="1"/>
</dbReference>
<reference evidence="10 11" key="1">
    <citation type="submission" date="2020-10" db="EMBL/GenBank/DDBJ databases">
        <title>Phylogeny of dyella-like bacteria.</title>
        <authorList>
            <person name="Fu J."/>
        </authorList>
    </citation>
    <scope>NUCLEOTIDE SEQUENCE [LARGE SCALE GENOMIC DNA]</scope>
    <source>
        <strain evidence="10 11">KACC 19113</strain>
    </source>
</reference>
<comment type="subcellular location">
    <subcellularLocation>
        <location evidence="1">Membrane</location>
    </subcellularLocation>
</comment>
<dbReference type="InterPro" id="IPR000014">
    <property type="entry name" value="PAS"/>
</dbReference>
<dbReference type="SUPFAM" id="SSF55073">
    <property type="entry name" value="Nucleotide cyclase"/>
    <property type="match status" value="1"/>
</dbReference>
<evidence type="ECO:0000256" key="3">
    <source>
        <dbReference type="ARBA" id="ARBA00022989"/>
    </source>
</evidence>
<dbReference type="InterPro" id="IPR000700">
    <property type="entry name" value="PAS-assoc_C"/>
</dbReference>
<dbReference type="PROSITE" id="PS50887">
    <property type="entry name" value="GGDEF"/>
    <property type="match status" value="1"/>
</dbReference>
<dbReference type="PROSITE" id="PS50839">
    <property type="entry name" value="CHASE"/>
    <property type="match status" value="1"/>
</dbReference>
<dbReference type="PANTHER" id="PTHR44757:SF4">
    <property type="entry name" value="DIGUANYLATE CYCLASE DGCE-RELATED"/>
    <property type="match status" value="1"/>
</dbReference>
<dbReference type="Pfam" id="PF03924">
    <property type="entry name" value="CHASE"/>
    <property type="match status" value="1"/>
</dbReference>
<comment type="caution">
    <text evidence="10">The sequence shown here is derived from an EMBL/GenBank/DDBJ whole genome shotgun (WGS) entry which is preliminary data.</text>
</comment>
<dbReference type="Pfam" id="PF13426">
    <property type="entry name" value="PAS_9"/>
    <property type="match status" value="1"/>
</dbReference>
<gene>
    <name evidence="10" type="ORF">ISP25_14750</name>
</gene>
<dbReference type="Proteomes" id="UP001620339">
    <property type="component" value="Unassembled WGS sequence"/>
</dbReference>
<feature type="domain" description="CHASE" evidence="7">
    <location>
        <begin position="129"/>
        <end position="255"/>
    </location>
</feature>
<dbReference type="PROSITE" id="PS50113">
    <property type="entry name" value="PAC"/>
    <property type="match status" value="1"/>
</dbReference>
<dbReference type="InterPro" id="IPR001633">
    <property type="entry name" value="EAL_dom"/>
</dbReference>
<evidence type="ECO:0000259" key="7">
    <source>
        <dbReference type="PROSITE" id="PS50839"/>
    </source>
</evidence>
<evidence type="ECO:0000313" key="11">
    <source>
        <dbReference type="Proteomes" id="UP001620339"/>
    </source>
</evidence>
<dbReference type="Gene3D" id="3.20.20.450">
    <property type="entry name" value="EAL domain"/>
    <property type="match status" value="1"/>
</dbReference>
<dbReference type="NCBIfam" id="TIGR00254">
    <property type="entry name" value="GGDEF"/>
    <property type="match status" value="1"/>
</dbReference>
<dbReference type="SUPFAM" id="SSF55785">
    <property type="entry name" value="PYP-like sensor domain (PAS domain)"/>
    <property type="match status" value="1"/>
</dbReference>
<dbReference type="InterPro" id="IPR043128">
    <property type="entry name" value="Rev_trsase/Diguanyl_cyclase"/>
</dbReference>
<feature type="transmembrane region" description="Helical" evidence="5">
    <location>
        <begin position="23"/>
        <end position="41"/>
    </location>
</feature>
<dbReference type="SUPFAM" id="SSF141868">
    <property type="entry name" value="EAL domain-like"/>
    <property type="match status" value="1"/>
</dbReference>
<evidence type="ECO:0000256" key="2">
    <source>
        <dbReference type="ARBA" id="ARBA00022692"/>
    </source>
</evidence>
<dbReference type="InterPro" id="IPR035965">
    <property type="entry name" value="PAS-like_dom_sf"/>
</dbReference>
<keyword evidence="4 5" id="KW-0472">Membrane</keyword>
<keyword evidence="2 5" id="KW-0812">Transmembrane</keyword>
<evidence type="ECO:0000259" key="6">
    <source>
        <dbReference type="PROSITE" id="PS50113"/>
    </source>
</evidence>
<dbReference type="PANTHER" id="PTHR44757">
    <property type="entry name" value="DIGUANYLATE CYCLASE DGCP"/>
    <property type="match status" value="1"/>
</dbReference>
<feature type="domain" description="PAC" evidence="6">
    <location>
        <begin position="403"/>
        <end position="453"/>
    </location>
</feature>
<keyword evidence="3 5" id="KW-1133">Transmembrane helix</keyword>
<dbReference type="InterPro" id="IPR035919">
    <property type="entry name" value="EAL_sf"/>
</dbReference>
<keyword evidence="11" id="KW-1185">Reference proteome</keyword>
<proteinExistence type="predicted"/>
<sequence length="879" mass="96707">MLADKAGNAGPERRPSPHWRTPARLWSLLALLLGLALSLLVQNQQWRREQAEQWSVRTELANKVYSGMQGQLQLLETLMRATQSLYLASDSVTPDEFADFYFNMRPGERFPALLALAYAPRTQRADGAHYIIQLTEPKKGNAILIGLDEAGQKENLAGLLQARDSDQVTMSAPFRLVQPGKGTGSDMGVTLSLPVFSPGAMPRTIEERRAREQGTVSASFRLSTLIEGTLPEGLTGVLRLRVSDVTRSTPQLVYDSAPGSATPDAAGPRYGRTLVHGGRKWDVAMYPLAARVDAWHWATLQAGTLASLLLAMLVYAIVGTRHRALELGWRMSRRYRESEERFRALNERLPALVLLASSDDGRIVYANQAARSRFGAGVTGHRLAELFKDAQPEALAGGGAAGEQVEAGLIDETGAPFWANVAITHVATNGSDKLLMVAGDISEQRRLTERLSYQASHDALTELYNRHEFEHRLRAALAAAGPDMQAVLLYVDLDQFKLINDTSGHLAGDQLLVQLSAVMRRQLRDNDVLARLGGDEFGILAFGMVNQSTAEQMAERLRRSIDGYVFTWEQRSYLVSASIGGVLVDCPKVQVKDLLSQADAACYLAKERGRNRVHFHSEGDGEAQRRRGEMEWAQRLQWAVDEGLLLLAYQEIKPAKPSADDGVCVELLLRYRDENGALLPPGVFLPAAERYGLMPTIDRWVVQVALANFGRLHPIGAELRMVSINLSGASIEDAALADQIVDWLGFYQVDPKRVCFEITETVAVRNLAAVVRCMGRLRAVGCRIALDDFGAGMSSFTYLKNLPADAIKIDGSFVRDMLTDPVSRLMVRAVTDIAHQLGLTVVAEWVTDEATVQALAELGINALQGYAVHRPELTLFHRA</sequence>
<dbReference type="EMBL" id="JADIKK010000008">
    <property type="protein sequence ID" value="MFK2878332.1"/>
    <property type="molecule type" value="Genomic_DNA"/>
</dbReference>
<dbReference type="InterPro" id="IPR029787">
    <property type="entry name" value="Nucleotide_cyclase"/>
</dbReference>
<dbReference type="Gene3D" id="3.30.70.270">
    <property type="match status" value="1"/>
</dbReference>
<dbReference type="SMART" id="SM00267">
    <property type="entry name" value="GGDEF"/>
    <property type="match status" value="1"/>
</dbReference>
<evidence type="ECO:0000256" key="5">
    <source>
        <dbReference type="SAM" id="Phobius"/>
    </source>
</evidence>